<proteinExistence type="predicted"/>
<name>A0ABD1LCX1_9FABA</name>
<dbReference type="Proteomes" id="UP001603857">
    <property type="component" value="Unassembled WGS sequence"/>
</dbReference>
<accession>A0ABD1LCX1</accession>
<reference evidence="2 3" key="1">
    <citation type="submission" date="2024-08" db="EMBL/GenBank/DDBJ databases">
        <title>Insights into the chromosomal genome structure of Flemingia macrophylla.</title>
        <authorList>
            <person name="Ding Y."/>
            <person name="Zhao Y."/>
            <person name="Bi W."/>
            <person name="Wu M."/>
            <person name="Zhao G."/>
            <person name="Gong Y."/>
            <person name="Li W."/>
            <person name="Zhang P."/>
        </authorList>
    </citation>
    <scope>NUCLEOTIDE SEQUENCE [LARGE SCALE GENOMIC DNA]</scope>
    <source>
        <strain evidence="2">DYQJB</strain>
        <tissue evidence="2">Leaf</tissue>
    </source>
</reference>
<protein>
    <recommendedName>
        <fullName evidence="1">Reverse transcriptase Ty1/copia-type domain-containing protein</fullName>
    </recommendedName>
</protein>
<dbReference type="AlphaFoldDB" id="A0ABD1LCX1"/>
<evidence type="ECO:0000313" key="2">
    <source>
        <dbReference type="EMBL" id="KAL2320795.1"/>
    </source>
</evidence>
<dbReference type="Pfam" id="PF07727">
    <property type="entry name" value="RVT_2"/>
    <property type="match status" value="1"/>
</dbReference>
<feature type="domain" description="Reverse transcriptase Ty1/copia-type" evidence="1">
    <location>
        <begin position="64"/>
        <end position="185"/>
    </location>
</feature>
<comment type="caution">
    <text evidence="2">The sequence shown here is derived from an EMBL/GenBank/DDBJ whole genome shotgun (WGS) entry which is preliminary data.</text>
</comment>
<organism evidence="2 3">
    <name type="scientific">Flemingia macrophylla</name>
    <dbReference type="NCBI Taxonomy" id="520843"/>
    <lineage>
        <taxon>Eukaryota</taxon>
        <taxon>Viridiplantae</taxon>
        <taxon>Streptophyta</taxon>
        <taxon>Embryophyta</taxon>
        <taxon>Tracheophyta</taxon>
        <taxon>Spermatophyta</taxon>
        <taxon>Magnoliopsida</taxon>
        <taxon>eudicotyledons</taxon>
        <taxon>Gunneridae</taxon>
        <taxon>Pentapetalae</taxon>
        <taxon>rosids</taxon>
        <taxon>fabids</taxon>
        <taxon>Fabales</taxon>
        <taxon>Fabaceae</taxon>
        <taxon>Papilionoideae</taxon>
        <taxon>50 kb inversion clade</taxon>
        <taxon>NPAAA clade</taxon>
        <taxon>indigoferoid/millettioid clade</taxon>
        <taxon>Phaseoleae</taxon>
        <taxon>Flemingia</taxon>
    </lineage>
</organism>
<keyword evidence="3" id="KW-1185">Reference proteome</keyword>
<dbReference type="EMBL" id="JBGMDY010000010">
    <property type="protein sequence ID" value="KAL2320795.1"/>
    <property type="molecule type" value="Genomic_DNA"/>
</dbReference>
<dbReference type="InterPro" id="IPR013103">
    <property type="entry name" value="RVT_2"/>
</dbReference>
<sequence length="185" mass="21143">MRQRRLPAKLHDYEIATDNAVSEEGELIQFSILIDSEPISYKEAMKEQGWHDAMMEELRSIEKNNTRKLVNLPSNKKAIDVKWVFKVKLSPKGKIVKHKARLFAKGFLQRPGVDYFEVFAPVARTRLVVALACGGGWSLFHLNVKPAFLNGPLEEEVYVSQPLDFALKGKEHMVYKLDKALYGLK</sequence>
<gene>
    <name evidence="2" type="ORF">Fmac_029764</name>
</gene>
<evidence type="ECO:0000313" key="3">
    <source>
        <dbReference type="Proteomes" id="UP001603857"/>
    </source>
</evidence>
<evidence type="ECO:0000259" key="1">
    <source>
        <dbReference type="Pfam" id="PF07727"/>
    </source>
</evidence>